<dbReference type="Proteomes" id="UP000464214">
    <property type="component" value="Chromosome"/>
</dbReference>
<dbReference type="KEGG" id="nib:GU926_08490"/>
<proteinExistence type="predicted"/>
<protein>
    <submittedName>
        <fullName evidence="2">Uncharacterized protein</fullName>
    </submittedName>
</protein>
<evidence type="ECO:0000313" key="3">
    <source>
        <dbReference type="Proteomes" id="UP000464214"/>
    </source>
</evidence>
<dbReference type="AlphaFoldDB" id="A0A6P1P1D5"/>
<keyword evidence="1" id="KW-0812">Transmembrane</keyword>
<accession>A0A6P1P1D5</accession>
<dbReference type="EMBL" id="CP047897">
    <property type="protein sequence ID" value="QHL87473.1"/>
    <property type="molecule type" value="Genomic_DNA"/>
</dbReference>
<sequence>MKNSLRVALSATIIIASNYLGYKAGPASIFLTPVIIPIVSYLLLRADMKLPYKILLIPSAIIINDILLKNFAGGTYDLEGAAWINLLSMLGLVLATILTFIDLKFRQKYALIKSLLFPFLLFVITGAYLSYFALYGLIQSVSASESVKSSKEEGVYISSLKFSDQRIIYEADTINLLEGWVESERRMNHQNLVKKEELSGQMNYIIKAHNNQIPYQPTVYYKINSNDVNGSSPIDSTIIFSLPKSDDSVYLTIFKLRGNVNNDTIIQVIKITKDNK</sequence>
<reference evidence="2 3" key="1">
    <citation type="submission" date="2020-01" db="EMBL/GenBank/DDBJ databases">
        <authorList>
            <person name="Kim M."/>
        </authorList>
    </citation>
    <scope>NUCLEOTIDE SEQUENCE [LARGE SCALE GENOMIC DNA]</scope>
    <source>
        <strain evidence="2 3">BT10</strain>
    </source>
</reference>
<name>A0A6P1P1D5_9BACT</name>
<feature type="transmembrane region" description="Helical" evidence="1">
    <location>
        <begin position="115"/>
        <end position="138"/>
    </location>
</feature>
<organism evidence="2 3">
    <name type="scientific">Nibribacter ruber</name>
    <dbReference type="NCBI Taxonomy" id="2698458"/>
    <lineage>
        <taxon>Bacteria</taxon>
        <taxon>Pseudomonadati</taxon>
        <taxon>Bacteroidota</taxon>
        <taxon>Cytophagia</taxon>
        <taxon>Cytophagales</taxon>
        <taxon>Hymenobacteraceae</taxon>
        <taxon>Nibribacter</taxon>
    </lineage>
</organism>
<evidence type="ECO:0000313" key="2">
    <source>
        <dbReference type="EMBL" id="QHL87473.1"/>
    </source>
</evidence>
<keyword evidence="1" id="KW-0472">Membrane</keyword>
<feature type="transmembrane region" description="Helical" evidence="1">
    <location>
        <begin position="20"/>
        <end position="43"/>
    </location>
</feature>
<keyword evidence="1" id="KW-1133">Transmembrane helix</keyword>
<dbReference type="RefSeq" id="WP_160690907.1">
    <property type="nucleotide sequence ID" value="NZ_CP047897.1"/>
</dbReference>
<gene>
    <name evidence="2" type="ORF">GU926_08490</name>
</gene>
<keyword evidence="3" id="KW-1185">Reference proteome</keyword>
<evidence type="ECO:0000256" key="1">
    <source>
        <dbReference type="SAM" id="Phobius"/>
    </source>
</evidence>
<feature type="transmembrane region" description="Helical" evidence="1">
    <location>
        <begin position="80"/>
        <end position="103"/>
    </location>
</feature>